<protein>
    <submittedName>
        <fullName evidence="1">Uncharacterized protein</fullName>
    </submittedName>
</protein>
<accession>A0A1Y1WLP9</accession>
<comment type="caution">
    <text evidence="1">The sequence shown here is derived from an EMBL/GenBank/DDBJ whole genome shotgun (WGS) entry which is preliminary data.</text>
</comment>
<gene>
    <name evidence="1" type="ORF">DL89DRAFT_264160</name>
</gene>
<dbReference type="OrthoDB" id="5592585at2759"/>
<keyword evidence="2" id="KW-1185">Reference proteome</keyword>
<sequence length="147" mass="16482">MSPVHWETQGMFGPLAVVYNSVLDQAAPLIPHWTKRCCNVPDLVDCGVIIPDFMGYTQRYAVFRRGFEPVDEVVEKVNEWKAALQDTTSAESENVPALHTTPRARSEECTYPACVLPVYLPSPVRIHLPVCLHPLKASSPYTWKSIS</sequence>
<name>A0A1Y1WLP9_9FUNG</name>
<organism evidence="1 2">
    <name type="scientific">Linderina pennispora</name>
    <dbReference type="NCBI Taxonomy" id="61395"/>
    <lineage>
        <taxon>Eukaryota</taxon>
        <taxon>Fungi</taxon>
        <taxon>Fungi incertae sedis</taxon>
        <taxon>Zoopagomycota</taxon>
        <taxon>Kickxellomycotina</taxon>
        <taxon>Kickxellomycetes</taxon>
        <taxon>Kickxellales</taxon>
        <taxon>Kickxellaceae</taxon>
        <taxon>Linderina</taxon>
    </lineage>
</organism>
<dbReference type="GeneID" id="63802776"/>
<reference evidence="1 2" key="1">
    <citation type="submission" date="2016-07" db="EMBL/GenBank/DDBJ databases">
        <title>Pervasive Adenine N6-methylation of Active Genes in Fungi.</title>
        <authorList>
            <consortium name="DOE Joint Genome Institute"/>
            <person name="Mondo S.J."/>
            <person name="Dannebaum R.O."/>
            <person name="Kuo R.C."/>
            <person name="Labutti K."/>
            <person name="Haridas S."/>
            <person name="Kuo A."/>
            <person name="Salamov A."/>
            <person name="Ahrendt S.R."/>
            <person name="Lipzen A."/>
            <person name="Sullivan W."/>
            <person name="Andreopoulos W.B."/>
            <person name="Clum A."/>
            <person name="Lindquist E."/>
            <person name="Daum C."/>
            <person name="Ramamoorthy G.K."/>
            <person name="Gryganskyi A."/>
            <person name="Culley D."/>
            <person name="Magnuson J.K."/>
            <person name="James T.Y."/>
            <person name="O'Malley M.A."/>
            <person name="Stajich J.E."/>
            <person name="Spatafora J.W."/>
            <person name="Visel A."/>
            <person name="Grigoriev I.V."/>
        </authorList>
    </citation>
    <scope>NUCLEOTIDE SEQUENCE [LARGE SCALE GENOMIC DNA]</scope>
    <source>
        <strain evidence="1 2">ATCC 12442</strain>
    </source>
</reference>
<dbReference type="RefSeq" id="XP_040747439.1">
    <property type="nucleotide sequence ID" value="XM_040886128.1"/>
</dbReference>
<evidence type="ECO:0000313" key="2">
    <source>
        <dbReference type="Proteomes" id="UP000193922"/>
    </source>
</evidence>
<dbReference type="EMBL" id="MCFD01000001">
    <property type="protein sequence ID" value="ORX74228.1"/>
    <property type="molecule type" value="Genomic_DNA"/>
</dbReference>
<evidence type="ECO:0000313" key="1">
    <source>
        <dbReference type="EMBL" id="ORX74228.1"/>
    </source>
</evidence>
<dbReference type="Proteomes" id="UP000193922">
    <property type="component" value="Unassembled WGS sequence"/>
</dbReference>
<dbReference type="AlphaFoldDB" id="A0A1Y1WLP9"/>
<proteinExistence type="predicted"/>